<evidence type="ECO:0000256" key="6">
    <source>
        <dbReference type="ARBA" id="ARBA00022840"/>
    </source>
</evidence>
<dbReference type="AlphaFoldDB" id="A0AAJ0H129"/>
<dbReference type="Pfam" id="PF00069">
    <property type="entry name" value="Pkinase"/>
    <property type="match status" value="1"/>
</dbReference>
<comment type="catalytic activity">
    <reaction evidence="8">
        <text>L-seryl-[protein] + ATP = O-phospho-L-seryl-[protein] + ADP + H(+)</text>
        <dbReference type="Rhea" id="RHEA:17989"/>
        <dbReference type="Rhea" id="RHEA-COMP:9863"/>
        <dbReference type="Rhea" id="RHEA-COMP:11604"/>
        <dbReference type="ChEBI" id="CHEBI:15378"/>
        <dbReference type="ChEBI" id="CHEBI:29999"/>
        <dbReference type="ChEBI" id="CHEBI:30616"/>
        <dbReference type="ChEBI" id="CHEBI:83421"/>
        <dbReference type="ChEBI" id="CHEBI:456216"/>
        <dbReference type="EC" id="2.7.11.1"/>
    </reaction>
</comment>
<feature type="domain" description="Protein kinase" evidence="11">
    <location>
        <begin position="36"/>
        <end position="440"/>
    </location>
</feature>
<organism evidence="12 13">
    <name type="scientific">Chaetomium strumarium</name>
    <dbReference type="NCBI Taxonomy" id="1170767"/>
    <lineage>
        <taxon>Eukaryota</taxon>
        <taxon>Fungi</taxon>
        <taxon>Dikarya</taxon>
        <taxon>Ascomycota</taxon>
        <taxon>Pezizomycotina</taxon>
        <taxon>Sordariomycetes</taxon>
        <taxon>Sordariomycetidae</taxon>
        <taxon>Sordariales</taxon>
        <taxon>Chaetomiaceae</taxon>
        <taxon>Chaetomium</taxon>
    </lineage>
</organism>
<gene>
    <name evidence="12" type="ORF">B0T15DRAFT_498081</name>
</gene>
<dbReference type="InterPro" id="IPR000719">
    <property type="entry name" value="Prot_kinase_dom"/>
</dbReference>
<dbReference type="Gene3D" id="1.10.510.10">
    <property type="entry name" value="Transferase(Phosphotransferase) domain 1"/>
    <property type="match status" value="1"/>
</dbReference>
<keyword evidence="13" id="KW-1185">Reference proteome</keyword>
<evidence type="ECO:0000256" key="3">
    <source>
        <dbReference type="ARBA" id="ARBA00022679"/>
    </source>
</evidence>
<evidence type="ECO:0000256" key="5">
    <source>
        <dbReference type="ARBA" id="ARBA00022777"/>
    </source>
</evidence>
<dbReference type="InterPro" id="IPR017441">
    <property type="entry name" value="Protein_kinase_ATP_BS"/>
</dbReference>
<dbReference type="GO" id="GO:0050684">
    <property type="term" value="P:regulation of mRNA processing"/>
    <property type="evidence" value="ECO:0007669"/>
    <property type="project" value="TreeGrafter"/>
</dbReference>
<feature type="region of interest" description="Disordered" evidence="10">
    <location>
        <begin position="446"/>
        <end position="485"/>
    </location>
</feature>
<reference evidence="12" key="2">
    <citation type="submission" date="2023-06" db="EMBL/GenBank/DDBJ databases">
        <authorList>
            <consortium name="Lawrence Berkeley National Laboratory"/>
            <person name="Mondo S.J."/>
            <person name="Hensen N."/>
            <person name="Bonometti L."/>
            <person name="Westerberg I."/>
            <person name="Brannstrom I.O."/>
            <person name="Guillou S."/>
            <person name="Cros-Aarteil S."/>
            <person name="Calhoun S."/>
            <person name="Haridas S."/>
            <person name="Kuo A."/>
            <person name="Pangilinan J."/>
            <person name="Riley R."/>
            <person name="Labutti K."/>
            <person name="Andreopoulos B."/>
            <person name="Lipzen A."/>
            <person name="Chen C."/>
            <person name="Yanf M."/>
            <person name="Daum C."/>
            <person name="Ng V."/>
            <person name="Clum A."/>
            <person name="Steindorff A."/>
            <person name="Ohm R."/>
            <person name="Martin F."/>
            <person name="Silar P."/>
            <person name="Natvig D."/>
            <person name="Lalanne C."/>
            <person name="Gautier V."/>
            <person name="Ament-Velasquez S.L."/>
            <person name="Kruys A."/>
            <person name="Hutchinson M.I."/>
            <person name="Powell A.J."/>
            <person name="Barry K."/>
            <person name="Miller A.N."/>
            <person name="Grigoriev I.V."/>
            <person name="Debuchy R."/>
            <person name="Gladieux P."/>
            <person name="Thoren M.H."/>
            <person name="Johannesson H."/>
        </authorList>
    </citation>
    <scope>NUCLEOTIDE SEQUENCE</scope>
    <source>
        <strain evidence="12">CBS 333.67</strain>
    </source>
</reference>
<keyword evidence="4 9" id="KW-0547">Nucleotide-binding</keyword>
<keyword evidence="5 12" id="KW-0418">Kinase</keyword>
<reference evidence="12" key="1">
    <citation type="journal article" date="2023" name="Mol. Phylogenet. Evol.">
        <title>Genome-scale phylogeny and comparative genomics of the fungal order Sordariales.</title>
        <authorList>
            <person name="Hensen N."/>
            <person name="Bonometti L."/>
            <person name="Westerberg I."/>
            <person name="Brannstrom I.O."/>
            <person name="Guillou S."/>
            <person name="Cros-Aarteil S."/>
            <person name="Calhoun S."/>
            <person name="Haridas S."/>
            <person name="Kuo A."/>
            <person name="Mondo S."/>
            <person name="Pangilinan J."/>
            <person name="Riley R."/>
            <person name="LaButti K."/>
            <person name="Andreopoulos B."/>
            <person name="Lipzen A."/>
            <person name="Chen C."/>
            <person name="Yan M."/>
            <person name="Daum C."/>
            <person name="Ng V."/>
            <person name="Clum A."/>
            <person name="Steindorff A."/>
            <person name="Ohm R.A."/>
            <person name="Martin F."/>
            <person name="Silar P."/>
            <person name="Natvig D.O."/>
            <person name="Lalanne C."/>
            <person name="Gautier V."/>
            <person name="Ament-Velasquez S.L."/>
            <person name="Kruys A."/>
            <person name="Hutchinson M.I."/>
            <person name="Powell A.J."/>
            <person name="Barry K."/>
            <person name="Miller A.N."/>
            <person name="Grigoriev I.V."/>
            <person name="Debuchy R."/>
            <person name="Gladieux P."/>
            <person name="Hiltunen Thoren M."/>
            <person name="Johannesson H."/>
        </authorList>
    </citation>
    <scope>NUCLEOTIDE SEQUENCE</scope>
    <source>
        <strain evidence="12">CBS 333.67</strain>
    </source>
</reference>
<dbReference type="GO" id="GO:0004674">
    <property type="term" value="F:protein serine/threonine kinase activity"/>
    <property type="evidence" value="ECO:0007669"/>
    <property type="project" value="UniProtKB-KW"/>
</dbReference>
<feature type="binding site" evidence="9">
    <location>
        <position position="67"/>
    </location>
    <ligand>
        <name>ATP</name>
        <dbReference type="ChEBI" id="CHEBI:30616"/>
    </ligand>
</feature>
<dbReference type="GO" id="GO:0005524">
    <property type="term" value="F:ATP binding"/>
    <property type="evidence" value="ECO:0007669"/>
    <property type="project" value="UniProtKB-UniRule"/>
</dbReference>
<dbReference type="EC" id="2.7.11.1" evidence="1"/>
<evidence type="ECO:0000256" key="1">
    <source>
        <dbReference type="ARBA" id="ARBA00012513"/>
    </source>
</evidence>
<keyword evidence="6 9" id="KW-0067">ATP-binding</keyword>
<dbReference type="InterPro" id="IPR011009">
    <property type="entry name" value="Kinase-like_dom_sf"/>
</dbReference>
<comment type="caution">
    <text evidence="12">The sequence shown here is derived from an EMBL/GenBank/DDBJ whole genome shotgun (WGS) entry which is preliminary data.</text>
</comment>
<sequence>MSSLWLRNGSRTEDIGKYCEGGLCPIELGDRLANRFTVLHKLGYGGFATVWLVRDDDERHGRYVALKVVSASWSQDYEPAAVVNRLRQFERDNGSPGLFVLELEHVFHTSRNGRHLCQVFPVLGPSLASFNTFDDKLYLPFAKSFARQLAKALDTLHSLGIRHGDFMLKNVAIKLDKSLDSLTEEDFEEIFGDPEWESLERYFPDTPSPAPGYAVDTGKLTFLPAEYLSTAICIFDWDQAFFTEDPPRDLAHISPQYLSPEAIFNLNNSPAADIWALGSLPFHLRVPRLLFQDWMARDPESTVLRIYEVFGSLPQEWLAFLFLGGYPVHEPLELGVEYDSLKNVSGLTVPTLEQLVEEIRVPRSPRGTTSGKAGIEKFCLLLPTWELADRGREEERFLARHTVPIQKGDAEPFLDLLRKIFEFDPAKRITARQILEHPWLVDDIDDTHYGEEHDGEEDVEDTGQGSGTGRGEEILQESGTGNQIG</sequence>
<dbReference type="Proteomes" id="UP001273166">
    <property type="component" value="Unassembled WGS sequence"/>
</dbReference>
<evidence type="ECO:0000256" key="7">
    <source>
        <dbReference type="ARBA" id="ARBA00047899"/>
    </source>
</evidence>
<keyword evidence="2" id="KW-0723">Serine/threonine-protein kinase</keyword>
<dbReference type="GO" id="GO:0000245">
    <property type="term" value="P:spliceosomal complex assembly"/>
    <property type="evidence" value="ECO:0007669"/>
    <property type="project" value="TreeGrafter"/>
</dbReference>
<evidence type="ECO:0000313" key="13">
    <source>
        <dbReference type="Proteomes" id="UP001273166"/>
    </source>
</evidence>
<evidence type="ECO:0000256" key="9">
    <source>
        <dbReference type="PROSITE-ProRule" id="PRU10141"/>
    </source>
</evidence>
<accession>A0AAJ0H129</accession>
<dbReference type="PANTHER" id="PTHR47634:SF9">
    <property type="entry name" value="PROTEIN KINASE DOMAIN-CONTAINING PROTEIN-RELATED"/>
    <property type="match status" value="1"/>
</dbReference>
<evidence type="ECO:0000256" key="4">
    <source>
        <dbReference type="ARBA" id="ARBA00022741"/>
    </source>
</evidence>
<dbReference type="InterPro" id="IPR051334">
    <property type="entry name" value="SRPK"/>
</dbReference>
<evidence type="ECO:0000259" key="11">
    <source>
        <dbReference type="PROSITE" id="PS50011"/>
    </source>
</evidence>
<evidence type="ECO:0000256" key="2">
    <source>
        <dbReference type="ARBA" id="ARBA00022527"/>
    </source>
</evidence>
<dbReference type="PANTHER" id="PTHR47634">
    <property type="entry name" value="PROTEIN KINASE DOMAIN-CONTAINING PROTEIN-RELATED"/>
    <property type="match status" value="1"/>
</dbReference>
<protein>
    <recommendedName>
        <fullName evidence="1">non-specific serine/threonine protein kinase</fullName>
        <ecNumber evidence="1">2.7.11.1</ecNumber>
    </recommendedName>
</protein>
<comment type="catalytic activity">
    <reaction evidence="7">
        <text>L-threonyl-[protein] + ATP = O-phospho-L-threonyl-[protein] + ADP + H(+)</text>
        <dbReference type="Rhea" id="RHEA:46608"/>
        <dbReference type="Rhea" id="RHEA-COMP:11060"/>
        <dbReference type="Rhea" id="RHEA-COMP:11605"/>
        <dbReference type="ChEBI" id="CHEBI:15378"/>
        <dbReference type="ChEBI" id="CHEBI:30013"/>
        <dbReference type="ChEBI" id="CHEBI:30616"/>
        <dbReference type="ChEBI" id="CHEBI:61977"/>
        <dbReference type="ChEBI" id="CHEBI:456216"/>
        <dbReference type="EC" id="2.7.11.1"/>
    </reaction>
</comment>
<dbReference type="SUPFAM" id="SSF56112">
    <property type="entry name" value="Protein kinase-like (PK-like)"/>
    <property type="match status" value="1"/>
</dbReference>
<dbReference type="RefSeq" id="XP_062725658.1">
    <property type="nucleotide sequence ID" value="XM_062867302.1"/>
</dbReference>
<evidence type="ECO:0000313" key="12">
    <source>
        <dbReference type="EMBL" id="KAK3309878.1"/>
    </source>
</evidence>
<keyword evidence="3" id="KW-0808">Transferase</keyword>
<dbReference type="GeneID" id="87886131"/>
<evidence type="ECO:0000256" key="10">
    <source>
        <dbReference type="SAM" id="MobiDB-lite"/>
    </source>
</evidence>
<dbReference type="PROSITE" id="PS50011">
    <property type="entry name" value="PROTEIN_KINASE_DOM"/>
    <property type="match status" value="1"/>
</dbReference>
<dbReference type="EMBL" id="JAUDZG010000001">
    <property type="protein sequence ID" value="KAK3309878.1"/>
    <property type="molecule type" value="Genomic_DNA"/>
</dbReference>
<evidence type="ECO:0000256" key="8">
    <source>
        <dbReference type="ARBA" id="ARBA00048679"/>
    </source>
</evidence>
<proteinExistence type="predicted"/>
<dbReference type="PROSITE" id="PS00107">
    <property type="entry name" value="PROTEIN_KINASE_ATP"/>
    <property type="match status" value="1"/>
</dbReference>
<dbReference type="Gene3D" id="3.30.200.20">
    <property type="entry name" value="Phosphorylase Kinase, domain 1"/>
    <property type="match status" value="1"/>
</dbReference>
<dbReference type="SMART" id="SM00220">
    <property type="entry name" value="S_TKc"/>
    <property type="match status" value="1"/>
</dbReference>
<name>A0AAJ0H129_9PEZI</name>